<gene>
    <name evidence="2" type="ORF">DdX_21599</name>
</gene>
<proteinExistence type="predicted"/>
<keyword evidence="1" id="KW-0472">Membrane</keyword>
<reference evidence="2" key="1">
    <citation type="submission" date="2022-01" db="EMBL/GenBank/DDBJ databases">
        <title>Genome Sequence Resource for Two Populations of Ditylenchus destructor, the Migratory Endoparasitic Phytonematode.</title>
        <authorList>
            <person name="Zhang H."/>
            <person name="Lin R."/>
            <person name="Xie B."/>
        </authorList>
    </citation>
    <scope>NUCLEOTIDE SEQUENCE</scope>
    <source>
        <strain evidence="2">BazhouSP</strain>
    </source>
</reference>
<dbReference type="Proteomes" id="UP001201812">
    <property type="component" value="Unassembled WGS sequence"/>
</dbReference>
<accession>A0AAD4MEP0</accession>
<keyword evidence="3" id="KW-1185">Reference proteome</keyword>
<dbReference type="InterPro" id="IPR016187">
    <property type="entry name" value="CTDL_fold"/>
</dbReference>
<name>A0AAD4MEP0_9BILA</name>
<organism evidence="2 3">
    <name type="scientific">Ditylenchus destructor</name>
    <dbReference type="NCBI Taxonomy" id="166010"/>
    <lineage>
        <taxon>Eukaryota</taxon>
        <taxon>Metazoa</taxon>
        <taxon>Ecdysozoa</taxon>
        <taxon>Nematoda</taxon>
        <taxon>Chromadorea</taxon>
        <taxon>Rhabditida</taxon>
        <taxon>Tylenchina</taxon>
        <taxon>Tylenchomorpha</taxon>
        <taxon>Sphaerularioidea</taxon>
        <taxon>Anguinidae</taxon>
        <taxon>Anguininae</taxon>
        <taxon>Ditylenchus</taxon>
    </lineage>
</organism>
<dbReference type="AlphaFoldDB" id="A0AAD4MEP0"/>
<comment type="caution">
    <text evidence="2">The sequence shown here is derived from an EMBL/GenBank/DDBJ whole genome shotgun (WGS) entry which is preliminary data.</text>
</comment>
<sequence>MLLWNIFYLILPLVVNGFFFNIVLGEYRKAFSKSADVRTTQIVELIQEVEPEKVLLFTCLILICHHHATIADGEDRPKPTRLPVHCASGLITVGNRQRCLKYEEKPVCYDEAQKKCLEDGGALAEISLSTENIDRVEEQFEVQPKSTINTCGIHLNLSAMLLCVY</sequence>
<evidence type="ECO:0000256" key="1">
    <source>
        <dbReference type="SAM" id="Phobius"/>
    </source>
</evidence>
<dbReference type="SUPFAM" id="SSF56436">
    <property type="entry name" value="C-type lectin-like"/>
    <property type="match status" value="1"/>
</dbReference>
<evidence type="ECO:0008006" key="4">
    <source>
        <dbReference type="Google" id="ProtNLM"/>
    </source>
</evidence>
<evidence type="ECO:0000313" key="3">
    <source>
        <dbReference type="Proteomes" id="UP001201812"/>
    </source>
</evidence>
<dbReference type="EMBL" id="JAKKPZ010000859">
    <property type="protein sequence ID" value="KAI1691851.1"/>
    <property type="molecule type" value="Genomic_DNA"/>
</dbReference>
<protein>
    <recommendedName>
        <fullName evidence="4">C-type lectin domain-containing protein</fullName>
    </recommendedName>
</protein>
<keyword evidence="1" id="KW-1133">Transmembrane helix</keyword>
<evidence type="ECO:0000313" key="2">
    <source>
        <dbReference type="EMBL" id="KAI1691851.1"/>
    </source>
</evidence>
<keyword evidence="1" id="KW-0812">Transmembrane</keyword>
<feature type="transmembrane region" description="Helical" evidence="1">
    <location>
        <begin position="6"/>
        <end position="24"/>
    </location>
</feature>